<dbReference type="PANTHER" id="PTHR30469:SF15">
    <property type="entry name" value="HLYD FAMILY OF SECRETION PROTEINS"/>
    <property type="match status" value="1"/>
</dbReference>
<dbReference type="InterPro" id="IPR006143">
    <property type="entry name" value="RND_pump_MFP"/>
</dbReference>
<feature type="compositionally biased region" description="Gly residues" evidence="3">
    <location>
        <begin position="40"/>
        <end position="50"/>
    </location>
</feature>
<evidence type="ECO:0000259" key="4">
    <source>
        <dbReference type="Pfam" id="PF25917"/>
    </source>
</evidence>
<dbReference type="PANTHER" id="PTHR30469">
    <property type="entry name" value="MULTIDRUG RESISTANCE PROTEIN MDTA"/>
    <property type="match status" value="1"/>
</dbReference>
<protein>
    <submittedName>
        <fullName evidence="7">Efflux RND transporter periplasmic adaptor subunit</fullName>
    </submittedName>
</protein>
<dbReference type="Pfam" id="PF25917">
    <property type="entry name" value="BSH_RND"/>
    <property type="match status" value="1"/>
</dbReference>
<feature type="coiled-coil region" evidence="2">
    <location>
        <begin position="123"/>
        <end position="190"/>
    </location>
</feature>
<dbReference type="Gene3D" id="2.40.50.100">
    <property type="match status" value="1"/>
</dbReference>
<dbReference type="Gene3D" id="2.40.420.20">
    <property type="match status" value="1"/>
</dbReference>
<sequence>MRRAGTLTVAVAVLALGAGCKKDAEGPKGGGSGAAAAAPGGRGGGGAGGGRGPIQFPVEVAPVEVRDVEYVVNAVGSVEAFERVQITARVPGAVERVLFSEGQTVKKGDVLAEIEPARYAIAVRSAEASLAKAKASLEEAKAGAERRAAVNEAKPGLLPAEQLESYQTRARTAEAEVASAKAMLDQAQLNQRDAYVRAPMDGVLQTRTVQTGQYVQPGLVMATLVRRDPMLLRFNVPEADVARIQPGMPARFTVRNGGGKFSAKITHVAAAADDASRMVPVTAEVSGEDAKSLRPGAFATVAVPVETRGGSPVVPQTAVRPSERGFLAYVVEGDKARERVLELGMRTADGLVEVLDGVKAGDRLVVRGAEALRDGAAVRVAEGPKPALKGEPGAQPESANGGGARR</sequence>
<evidence type="ECO:0000259" key="5">
    <source>
        <dbReference type="Pfam" id="PF25954"/>
    </source>
</evidence>
<dbReference type="SUPFAM" id="SSF111369">
    <property type="entry name" value="HlyD-like secretion proteins"/>
    <property type="match status" value="1"/>
</dbReference>
<dbReference type="InterPro" id="IPR058792">
    <property type="entry name" value="Beta-barrel_RND_2"/>
</dbReference>
<dbReference type="RefSeq" id="WP_206727453.1">
    <property type="nucleotide sequence ID" value="NZ_CP071090.1"/>
</dbReference>
<feature type="domain" description="YknX-like C-terminal permuted SH3-like" evidence="6">
    <location>
        <begin position="313"/>
        <end position="380"/>
    </location>
</feature>
<name>A0ABX7P683_9BACT</name>
<evidence type="ECO:0000256" key="2">
    <source>
        <dbReference type="SAM" id="Coils"/>
    </source>
</evidence>
<feature type="domain" description="CusB-like beta-barrel" evidence="5">
    <location>
        <begin position="233"/>
        <end position="303"/>
    </location>
</feature>
<feature type="region of interest" description="Disordered" evidence="3">
    <location>
        <begin position="382"/>
        <end position="406"/>
    </location>
</feature>
<comment type="similarity">
    <text evidence="1">Belongs to the membrane fusion protein (MFP) (TC 8.A.1) family.</text>
</comment>
<evidence type="ECO:0000313" key="8">
    <source>
        <dbReference type="Proteomes" id="UP000662747"/>
    </source>
</evidence>
<dbReference type="Pfam" id="PF25989">
    <property type="entry name" value="YknX_C"/>
    <property type="match status" value="1"/>
</dbReference>
<evidence type="ECO:0000313" key="7">
    <source>
        <dbReference type="EMBL" id="QSQ25902.1"/>
    </source>
</evidence>
<dbReference type="InterPro" id="IPR058625">
    <property type="entry name" value="MdtA-like_BSH"/>
</dbReference>
<feature type="region of interest" description="Disordered" evidence="3">
    <location>
        <begin position="23"/>
        <end position="50"/>
    </location>
</feature>
<reference evidence="7 8" key="1">
    <citation type="submission" date="2021-02" db="EMBL/GenBank/DDBJ databases">
        <title>De Novo genome assembly of isolated myxobacteria.</title>
        <authorList>
            <person name="Stevens D.C."/>
        </authorList>
    </citation>
    <scope>NUCLEOTIDE SEQUENCE [LARGE SCALE GENOMIC DNA]</scope>
    <source>
        <strain evidence="8">SCPEA02</strain>
    </source>
</reference>
<dbReference type="PROSITE" id="PS51257">
    <property type="entry name" value="PROKAR_LIPOPROTEIN"/>
    <property type="match status" value="1"/>
</dbReference>
<gene>
    <name evidence="7" type="ORF">JY651_13640</name>
</gene>
<evidence type="ECO:0000259" key="6">
    <source>
        <dbReference type="Pfam" id="PF25989"/>
    </source>
</evidence>
<dbReference type="Pfam" id="PF25954">
    <property type="entry name" value="Beta-barrel_RND_2"/>
    <property type="match status" value="1"/>
</dbReference>
<accession>A0ABX7P683</accession>
<evidence type="ECO:0000256" key="3">
    <source>
        <dbReference type="SAM" id="MobiDB-lite"/>
    </source>
</evidence>
<keyword evidence="8" id="KW-1185">Reference proteome</keyword>
<proteinExistence type="inferred from homology"/>
<dbReference type="Gene3D" id="2.40.30.170">
    <property type="match status" value="1"/>
</dbReference>
<dbReference type="NCBIfam" id="TIGR01730">
    <property type="entry name" value="RND_mfp"/>
    <property type="match status" value="1"/>
</dbReference>
<organism evidence="7 8">
    <name type="scientific">Pyxidicoccus parkwayensis</name>
    <dbReference type="NCBI Taxonomy" id="2813578"/>
    <lineage>
        <taxon>Bacteria</taxon>
        <taxon>Pseudomonadati</taxon>
        <taxon>Myxococcota</taxon>
        <taxon>Myxococcia</taxon>
        <taxon>Myxococcales</taxon>
        <taxon>Cystobacterineae</taxon>
        <taxon>Myxococcaceae</taxon>
        <taxon>Pyxidicoccus</taxon>
    </lineage>
</organism>
<feature type="domain" description="Multidrug resistance protein MdtA-like barrel-sandwich hybrid" evidence="4">
    <location>
        <begin position="83"/>
        <end position="219"/>
    </location>
</feature>
<dbReference type="Gene3D" id="1.10.287.470">
    <property type="entry name" value="Helix hairpin bin"/>
    <property type="match status" value="1"/>
</dbReference>
<keyword evidence="2" id="KW-0175">Coiled coil</keyword>
<evidence type="ECO:0000256" key="1">
    <source>
        <dbReference type="ARBA" id="ARBA00009477"/>
    </source>
</evidence>
<dbReference type="InterPro" id="IPR058637">
    <property type="entry name" value="YknX-like_C"/>
</dbReference>
<dbReference type="EMBL" id="CP071090">
    <property type="protein sequence ID" value="QSQ25902.1"/>
    <property type="molecule type" value="Genomic_DNA"/>
</dbReference>
<dbReference type="Proteomes" id="UP000662747">
    <property type="component" value="Chromosome"/>
</dbReference>